<evidence type="ECO:0000313" key="2">
    <source>
        <dbReference type="EMBL" id="BBA10868.1"/>
    </source>
</evidence>
<protein>
    <submittedName>
        <fullName evidence="2">NADH dehydrogenase subunit 4L</fullName>
    </submittedName>
</protein>
<proteinExistence type="predicted"/>
<keyword evidence="2" id="KW-0496">Mitochondrion</keyword>
<gene>
    <name evidence="2" type="primary">ND4L</name>
</gene>
<feature type="transmembrane region" description="Helical" evidence="1">
    <location>
        <begin position="29"/>
        <end position="50"/>
    </location>
</feature>
<keyword evidence="1" id="KW-1133">Transmembrane helix</keyword>
<feature type="transmembrane region" description="Helical" evidence="1">
    <location>
        <begin position="57"/>
        <end position="79"/>
    </location>
</feature>
<sequence length="95" mass="10697">MLNLMTCSLLLLGALYIYFFSIKYRFLSALLVLEAMVLLLLIFTVALTFTMLDSLSLYFFVLTLSVSEAALGLALLISFGKFKGNDLLNSKMYNF</sequence>
<keyword evidence="1" id="KW-0812">Transmembrane</keyword>
<keyword evidence="1" id="KW-0472">Membrane</keyword>
<organism evidence="2">
    <name type="scientific">Zaptyx yaeyamensis</name>
    <dbReference type="NCBI Taxonomy" id="1885892"/>
    <lineage>
        <taxon>Eukaryota</taxon>
        <taxon>Metazoa</taxon>
        <taxon>Spiralia</taxon>
        <taxon>Lophotrochozoa</taxon>
        <taxon>Mollusca</taxon>
        <taxon>Gastropoda</taxon>
        <taxon>Heterobranchia</taxon>
        <taxon>Euthyneura</taxon>
        <taxon>Panpulmonata</taxon>
        <taxon>Eupulmonata</taxon>
        <taxon>Stylommatophora</taxon>
        <taxon>Helicina</taxon>
        <taxon>Clausilioidea</taxon>
        <taxon>Clausiliidae</taxon>
        <taxon>Phaedusinae</taxon>
        <taxon>Zaptyx</taxon>
    </lineage>
</organism>
<name>A0A224ACQ7_9EUPU</name>
<accession>A0A224ACQ7</accession>
<dbReference type="EMBL" id="LC172164">
    <property type="protein sequence ID" value="BBA10868.1"/>
    <property type="molecule type" value="Genomic_DNA"/>
</dbReference>
<geneLocation type="mitochondrion" evidence="2"/>
<dbReference type="AlphaFoldDB" id="A0A224ACQ7"/>
<dbReference type="Gene3D" id="1.10.287.3510">
    <property type="match status" value="1"/>
</dbReference>
<reference evidence="2" key="1">
    <citation type="journal article" date="2017" name="Zool. J. Linn. Soc.">
        <title>Molecular phylogeny, frequent parallel evolution and new system of Japanese clausiliid land snails (Gastropoda: Stylommatophora).</title>
        <authorList>
            <person name="Motochin R."/>
            <person name="Wang M."/>
            <person name="Ueshima R."/>
        </authorList>
    </citation>
    <scope>NUCLEOTIDE SEQUENCE</scope>
    <source>
        <strain evidence="2">Z411</strain>
        <tissue evidence="2">Muscle</tissue>
    </source>
</reference>
<evidence type="ECO:0000256" key="1">
    <source>
        <dbReference type="SAM" id="Phobius"/>
    </source>
</evidence>